<dbReference type="InterPro" id="IPR050553">
    <property type="entry name" value="Thioredoxin_ResA/DsbE_sf"/>
</dbReference>
<reference evidence="8 9" key="1">
    <citation type="journal article" date="2015" name="Nature">
        <title>rRNA introns, odd ribosomes, and small enigmatic genomes across a large radiation of phyla.</title>
        <authorList>
            <person name="Brown C.T."/>
            <person name="Hug L.A."/>
            <person name="Thomas B.C."/>
            <person name="Sharon I."/>
            <person name="Castelle C.J."/>
            <person name="Singh A."/>
            <person name="Wilkins M.J."/>
            <person name="Williams K.H."/>
            <person name="Banfield J.F."/>
        </authorList>
    </citation>
    <scope>NUCLEOTIDE SEQUENCE [LARGE SCALE GENOMIC DNA]</scope>
</reference>
<dbReference type="Pfam" id="PF02683">
    <property type="entry name" value="DsbD_TM"/>
    <property type="match status" value="1"/>
</dbReference>
<dbReference type="GO" id="GO:0016491">
    <property type="term" value="F:oxidoreductase activity"/>
    <property type="evidence" value="ECO:0007669"/>
    <property type="project" value="InterPro"/>
</dbReference>
<dbReference type="PANTHER" id="PTHR42852">
    <property type="entry name" value="THIOL:DISULFIDE INTERCHANGE PROTEIN DSBE"/>
    <property type="match status" value="1"/>
</dbReference>
<keyword evidence="5 6" id="KW-0472">Membrane</keyword>
<dbReference type="GO" id="GO:0005886">
    <property type="term" value="C:plasma membrane"/>
    <property type="evidence" value="ECO:0007669"/>
    <property type="project" value="UniProtKB-SubCell"/>
</dbReference>
<dbReference type="Pfam" id="PF08534">
    <property type="entry name" value="Redoxin"/>
    <property type="match status" value="1"/>
</dbReference>
<dbReference type="Gene3D" id="2.60.120.260">
    <property type="entry name" value="Galactose-binding domain-like"/>
    <property type="match status" value="1"/>
</dbReference>
<dbReference type="InterPro" id="IPR003834">
    <property type="entry name" value="Cyt_c_assmbl_TM_dom"/>
</dbReference>
<name>A0A0G0PYI0_9BACT</name>
<comment type="subcellular location">
    <subcellularLocation>
        <location evidence="1">Cell membrane</location>
        <topology evidence="1">Multi-pass membrane protein</topology>
    </subcellularLocation>
</comment>
<proteinExistence type="predicted"/>
<dbReference type="PROSITE" id="PS51352">
    <property type="entry name" value="THIOREDOXIN_2"/>
    <property type="match status" value="1"/>
</dbReference>
<feature type="non-terminal residue" evidence="8">
    <location>
        <position position="1"/>
    </location>
</feature>
<dbReference type="Gene3D" id="3.40.30.10">
    <property type="entry name" value="Glutaredoxin"/>
    <property type="match status" value="1"/>
</dbReference>
<evidence type="ECO:0000313" key="8">
    <source>
        <dbReference type="EMBL" id="KKR30131.1"/>
    </source>
</evidence>
<dbReference type="InterPro" id="IPR013740">
    <property type="entry name" value="Redoxin"/>
</dbReference>
<dbReference type="Proteomes" id="UP000034793">
    <property type="component" value="Unassembled WGS sequence"/>
</dbReference>
<evidence type="ECO:0000256" key="6">
    <source>
        <dbReference type="SAM" id="Phobius"/>
    </source>
</evidence>
<evidence type="ECO:0000313" key="9">
    <source>
        <dbReference type="Proteomes" id="UP000034793"/>
    </source>
</evidence>
<evidence type="ECO:0000256" key="3">
    <source>
        <dbReference type="ARBA" id="ARBA00022692"/>
    </source>
</evidence>
<organism evidence="8 9">
    <name type="scientific">Candidatus Woesebacteria bacterium GW2011_GWA1_39_8</name>
    <dbReference type="NCBI Taxonomy" id="1618552"/>
    <lineage>
        <taxon>Bacteria</taxon>
        <taxon>Candidatus Woeseibacteriota</taxon>
    </lineage>
</organism>
<dbReference type="PATRIC" id="fig|1618552.3.peg.457"/>
<sequence length="505" mass="55987">ILIFGVALLIPKFQILLETIFSKLSGKLPQQSGRTGFWGGFIIGISIGLLWTPCVGPILAAVISLALTGSVTGTAVLITLAYSLGTGIPMFAILYGGRNLLNRVPWLTQNTAKIQRAFGVLMVITAFGIFFNLDRKFQTYIINRFPSYGVGLTQLEENAAVKQNLDQLNASDFVESRGKPMFDMTSTASLAPELITGGKWFNTSGDLQGLPNAAANGTALKSLRGKVVLIDFWTYTCINCIRTLPYLKSWDEKYRDKGLVIIGVHTPEFEFEKDAGNVEKAIRDFGINYPVMQDNNYATWRAYNNRYWPAEYFINKDGEIVHTHFGEGKYDESEAEIQKLLEESGSNVSDVTINNPTYNINSQTPETYIGYARQYGLVSPESLVRGSVSSYSAPRNIALNSFAFVGNWHVGSEYAMPQKGSSLIFNFSAQKVYLVMRPIKEGGKVRVFLDDELILESAGEDVLNGEVSVDTDRLYNLVNLQTPGSHLLKLEFLDSNLEVYAFTFG</sequence>
<protein>
    <recommendedName>
        <fullName evidence="7">Thioredoxin domain-containing protein</fullName>
    </recommendedName>
</protein>
<feature type="domain" description="Thioredoxin" evidence="7">
    <location>
        <begin position="175"/>
        <end position="342"/>
    </location>
</feature>
<dbReference type="GO" id="GO:0017004">
    <property type="term" value="P:cytochrome complex assembly"/>
    <property type="evidence" value="ECO:0007669"/>
    <property type="project" value="InterPro"/>
</dbReference>
<dbReference type="EMBL" id="LBXL01000012">
    <property type="protein sequence ID" value="KKR30131.1"/>
    <property type="molecule type" value="Genomic_DNA"/>
</dbReference>
<accession>A0A0G0PYI0</accession>
<keyword evidence="4 6" id="KW-1133">Transmembrane helix</keyword>
<evidence type="ECO:0000259" key="7">
    <source>
        <dbReference type="PROSITE" id="PS51352"/>
    </source>
</evidence>
<dbReference type="CDD" id="cd03012">
    <property type="entry name" value="TlpA_like_DipZ_like"/>
    <property type="match status" value="1"/>
</dbReference>
<dbReference type="AlphaFoldDB" id="A0A0G0PYI0"/>
<keyword evidence="2" id="KW-1003">Cell membrane</keyword>
<dbReference type="InterPro" id="IPR041017">
    <property type="entry name" value="Thioredoxin_10"/>
</dbReference>
<dbReference type="InterPro" id="IPR013766">
    <property type="entry name" value="Thioredoxin_domain"/>
</dbReference>
<feature type="transmembrane region" description="Helical" evidence="6">
    <location>
        <begin position="75"/>
        <end position="96"/>
    </location>
</feature>
<dbReference type="SUPFAM" id="SSF52833">
    <property type="entry name" value="Thioredoxin-like"/>
    <property type="match status" value="1"/>
</dbReference>
<dbReference type="InterPro" id="IPR036249">
    <property type="entry name" value="Thioredoxin-like_sf"/>
</dbReference>
<comment type="caution">
    <text evidence="8">The sequence shown here is derived from an EMBL/GenBank/DDBJ whole genome shotgun (WGS) entry which is preliminary data.</text>
</comment>
<evidence type="ECO:0000256" key="5">
    <source>
        <dbReference type="ARBA" id="ARBA00023136"/>
    </source>
</evidence>
<feature type="transmembrane region" description="Helical" evidence="6">
    <location>
        <begin position="37"/>
        <end position="63"/>
    </location>
</feature>
<evidence type="ECO:0000256" key="4">
    <source>
        <dbReference type="ARBA" id="ARBA00022989"/>
    </source>
</evidence>
<feature type="transmembrane region" description="Helical" evidence="6">
    <location>
        <begin position="117"/>
        <end position="133"/>
    </location>
</feature>
<keyword evidence="3 6" id="KW-0812">Transmembrane</keyword>
<evidence type="ECO:0000256" key="2">
    <source>
        <dbReference type="ARBA" id="ARBA00022475"/>
    </source>
</evidence>
<dbReference type="Pfam" id="PF17991">
    <property type="entry name" value="Thioredoxin_10"/>
    <property type="match status" value="1"/>
</dbReference>
<evidence type="ECO:0000256" key="1">
    <source>
        <dbReference type="ARBA" id="ARBA00004651"/>
    </source>
</evidence>
<dbReference type="PANTHER" id="PTHR42852:SF13">
    <property type="entry name" value="PROTEIN DIPZ"/>
    <property type="match status" value="1"/>
</dbReference>
<gene>
    <name evidence="8" type="ORF">UT61_C0012G0001</name>
</gene>